<dbReference type="RefSeq" id="WP_390262705.1">
    <property type="nucleotide sequence ID" value="NZ_JBHUGH010000010.1"/>
</dbReference>
<dbReference type="PROSITE" id="PS51352">
    <property type="entry name" value="THIOREDOXIN_2"/>
    <property type="match status" value="1"/>
</dbReference>
<dbReference type="PANTHER" id="PTHR10430:SF16">
    <property type="entry name" value="PEROXIREDOXIN-5, MITOCHONDRIAL"/>
    <property type="match status" value="1"/>
</dbReference>
<comment type="catalytic activity">
    <reaction evidence="3">
        <text>a hydroperoxide + 2 glutathione = an alcohol + glutathione disulfide + H2O</text>
        <dbReference type="Rhea" id="RHEA:62632"/>
        <dbReference type="ChEBI" id="CHEBI:15377"/>
        <dbReference type="ChEBI" id="CHEBI:30879"/>
        <dbReference type="ChEBI" id="CHEBI:35924"/>
        <dbReference type="ChEBI" id="CHEBI:57925"/>
        <dbReference type="ChEBI" id="CHEBI:58297"/>
        <dbReference type="EC" id="1.11.1.27"/>
    </reaction>
</comment>
<keyword evidence="3" id="KW-0049">Antioxidant</keyword>
<name>A0ABW4S7X7_9RHOB</name>
<evidence type="ECO:0000256" key="2">
    <source>
        <dbReference type="ARBA" id="ARBA00023002"/>
    </source>
</evidence>
<comment type="function">
    <text evidence="3">Thiol-specific peroxidase that catalyzes the reduction of hydrogen peroxide and organic hydroperoxides to water and alcohols, respectively. Plays a role in cell protection against oxidative stress by detoxifying peroxides.</text>
</comment>
<sequence length="162" mass="17258">MTLAINDRLPEAELLRIGAEGPEKVSTGELTKGRKIVIFAVPGAFTRTCHTAHMPSFIRTEGEFRARGIDEIVCISVNDPFVMKAWGEATGADAAGIMLLADPESTFTKAIGLSFDAPPVGLIGRSRRYAMLVEDGVVTRLQIEESPGVCEVSGGEALLAVL</sequence>
<gene>
    <name evidence="5" type="ORF">ACFSGJ_13405</name>
</gene>
<dbReference type="InterPro" id="IPR037944">
    <property type="entry name" value="PRX5-like"/>
</dbReference>
<keyword evidence="6" id="KW-1185">Reference proteome</keyword>
<dbReference type="Pfam" id="PF08534">
    <property type="entry name" value="Redoxin"/>
    <property type="match status" value="1"/>
</dbReference>
<dbReference type="InterPro" id="IPR036249">
    <property type="entry name" value="Thioredoxin-like_sf"/>
</dbReference>
<comment type="similarity">
    <text evidence="3">Belongs to the peroxiredoxin family. Prx5 subfamily.</text>
</comment>
<evidence type="ECO:0000256" key="1">
    <source>
        <dbReference type="ARBA" id="ARBA00022559"/>
    </source>
</evidence>
<dbReference type="InterPro" id="IPR013766">
    <property type="entry name" value="Thioredoxin_domain"/>
</dbReference>
<keyword evidence="3" id="KW-0676">Redox-active center</keyword>
<dbReference type="EC" id="1.11.1.27" evidence="3"/>
<proteinExistence type="inferred from homology"/>
<dbReference type="EMBL" id="JBHUGH010000010">
    <property type="protein sequence ID" value="MFD1913208.1"/>
    <property type="molecule type" value="Genomic_DNA"/>
</dbReference>
<dbReference type="CDD" id="cd03013">
    <property type="entry name" value="PRX5_like"/>
    <property type="match status" value="1"/>
</dbReference>
<keyword evidence="1 3" id="KW-0575">Peroxidase</keyword>
<dbReference type="SUPFAM" id="SSF52833">
    <property type="entry name" value="Thioredoxin-like"/>
    <property type="match status" value="1"/>
</dbReference>
<dbReference type="Gene3D" id="3.40.30.10">
    <property type="entry name" value="Glutaredoxin"/>
    <property type="match status" value="1"/>
</dbReference>
<comment type="caution">
    <text evidence="5">The sequence shown here is derived from an EMBL/GenBank/DDBJ whole genome shotgun (WGS) entry which is preliminary data.</text>
</comment>
<feature type="domain" description="Thioredoxin" evidence="4">
    <location>
        <begin position="3"/>
        <end position="162"/>
    </location>
</feature>
<evidence type="ECO:0000313" key="5">
    <source>
        <dbReference type="EMBL" id="MFD1913208.1"/>
    </source>
</evidence>
<evidence type="ECO:0000313" key="6">
    <source>
        <dbReference type="Proteomes" id="UP001597353"/>
    </source>
</evidence>
<dbReference type="PANTHER" id="PTHR10430">
    <property type="entry name" value="PEROXIREDOXIN"/>
    <property type="match status" value="1"/>
</dbReference>
<protein>
    <recommendedName>
        <fullName evidence="3">Glutathione-dependent peroxiredoxin</fullName>
        <ecNumber evidence="3">1.11.1.27</ecNumber>
    </recommendedName>
</protein>
<evidence type="ECO:0000256" key="3">
    <source>
        <dbReference type="RuleBase" id="RU366011"/>
    </source>
</evidence>
<accession>A0ABW4S7X7</accession>
<dbReference type="InterPro" id="IPR013740">
    <property type="entry name" value="Redoxin"/>
</dbReference>
<dbReference type="Proteomes" id="UP001597353">
    <property type="component" value="Unassembled WGS sequence"/>
</dbReference>
<reference evidence="6" key="1">
    <citation type="journal article" date="2019" name="Int. J. Syst. Evol. Microbiol.">
        <title>The Global Catalogue of Microorganisms (GCM) 10K type strain sequencing project: providing services to taxonomists for standard genome sequencing and annotation.</title>
        <authorList>
            <consortium name="The Broad Institute Genomics Platform"/>
            <consortium name="The Broad Institute Genome Sequencing Center for Infectious Disease"/>
            <person name="Wu L."/>
            <person name="Ma J."/>
        </authorList>
    </citation>
    <scope>NUCLEOTIDE SEQUENCE [LARGE SCALE GENOMIC DNA]</scope>
    <source>
        <strain evidence="6">CGMCC 4.7242</strain>
    </source>
</reference>
<organism evidence="5 6">
    <name type="scientific">Halodurantibacterium flavum</name>
    <dbReference type="NCBI Taxonomy" id="1382802"/>
    <lineage>
        <taxon>Bacteria</taxon>
        <taxon>Pseudomonadati</taxon>
        <taxon>Pseudomonadota</taxon>
        <taxon>Alphaproteobacteria</taxon>
        <taxon>Rhodobacterales</taxon>
        <taxon>Paracoccaceae</taxon>
        <taxon>Halodurantibacterium</taxon>
    </lineage>
</organism>
<evidence type="ECO:0000259" key="4">
    <source>
        <dbReference type="PROSITE" id="PS51352"/>
    </source>
</evidence>
<keyword evidence="2 3" id="KW-0560">Oxidoreductase</keyword>